<evidence type="ECO:0000256" key="5">
    <source>
        <dbReference type="ARBA" id="ARBA00023002"/>
    </source>
</evidence>
<feature type="domain" description="Glucose-methanol-choline oxidoreductase C-terminal" evidence="8">
    <location>
        <begin position="476"/>
        <end position="606"/>
    </location>
</feature>
<dbReference type="SUPFAM" id="SSF54373">
    <property type="entry name" value="FAD-linked reductases, C-terminal domain"/>
    <property type="match status" value="1"/>
</dbReference>
<dbReference type="Pfam" id="PF13450">
    <property type="entry name" value="NAD_binding_8"/>
    <property type="match status" value="1"/>
</dbReference>
<keyword evidence="4" id="KW-0274">FAD</keyword>
<sequence length="617" mass="68093">MRDSFDVVVIGSGAGGAPIANRLVRQGKSVLVFDKGPLLRPDYEVPGRRSDYRRDELFSSGAEKILRVPGLANAGVSYYSSHVEPDINDEPHVYRGPDNRDYGTIEGYTAQVVGGGTQLYGGVSLRFTPTDLRLKSFNEQRRSPLKDDPAGDVKREARDWPYDYATLEPYYAMAEELVGICGTNDNQQKPFTSGNRYQPPLQPNPISAYANDGMAELGRRLGSNIEPYRTPLAVITRDHAPSGRKIPRDAAGNPDPESAKTSYVNRYGDPLGLKSNTWVSLLGPVAREAGFEIRPNCVVTHLSSQNGRVTQVHYLDPGGIARTVSGRIVVVACSAIESVRLLKLSAAQDDDFDRRINQNPLLGRYFLTHCFGGARALMPGRFDKSKALDADWATDCCATDEFLEANNLWAGAAIYNNTSDQALPLSLFRTHGSQDLDTLWNGFMSDVGMRADGFIKFLDDEFGRGLSISFMANQVPQFDNRIELHPTVKDKWGRPVAYVIKTWHPHDRYLMDTMARQCGNVLRYGGDPVGRNYPIQGQGAIYMAENALARMANHILGGARFGTDPKDSVLDPQNRAWEFDNLYVTDGAFMPTSGGANPTLTIQANAFRVADHLLTRV</sequence>
<dbReference type="InterPro" id="IPR051473">
    <property type="entry name" value="P2Ox-like"/>
</dbReference>
<proteinExistence type="inferred from homology"/>
<evidence type="ECO:0000256" key="1">
    <source>
        <dbReference type="ARBA" id="ARBA00001974"/>
    </source>
</evidence>
<dbReference type="Gene3D" id="3.50.50.60">
    <property type="entry name" value="FAD/NAD(P)-binding domain"/>
    <property type="match status" value="2"/>
</dbReference>
<dbReference type="Proteomes" id="UP001165652">
    <property type="component" value="Unassembled WGS sequence"/>
</dbReference>
<keyword evidence="10" id="KW-1185">Reference proteome</keyword>
<dbReference type="PANTHER" id="PTHR42784">
    <property type="entry name" value="PYRANOSE 2-OXIDASE"/>
    <property type="match status" value="1"/>
</dbReference>
<keyword evidence="3" id="KW-0285">Flavoprotein</keyword>
<gene>
    <name evidence="9" type="ORF">PQJ73_18235</name>
</gene>
<evidence type="ECO:0000256" key="3">
    <source>
        <dbReference type="ARBA" id="ARBA00022630"/>
    </source>
</evidence>
<dbReference type="SUPFAM" id="SSF51905">
    <property type="entry name" value="FAD/NAD(P)-binding domain"/>
    <property type="match status" value="1"/>
</dbReference>
<evidence type="ECO:0000259" key="7">
    <source>
        <dbReference type="Pfam" id="PF00732"/>
    </source>
</evidence>
<accession>A0ABT5JD65</accession>
<evidence type="ECO:0000313" key="9">
    <source>
        <dbReference type="EMBL" id="MDC7787633.1"/>
    </source>
</evidence>
<feature type="region of interest" description="Disordered" evidence="6">
    <location>
        <begin position="237"/>
        <end position="263"/>
    </location>
</feature>
<dbReference type="PANTHER" id="PTHR42784:SF1">
    <property type="entry name" value="PYRANOSE 2-OXIDASE"/>
    <property type="match status" value="1"/>
</dbReference>
<dbReference type="InterPro" id="IPR036188">
    <property type="entry name" value="FAD/NAD-bd_sf"/>
</dbReference>
<dbReference type="RefSeq" id="WP_272778473.1">
    <property type="nucleotide sequence ID" value="NZ_JAQQLI010000030.1"/>
</dbReference>
<evidence type="ECO:0000259" key="8">
    <source>
        <dbReference type="Pfam" id="PF05199"/>
    </source>
</evidence>
<dbReference type="EMBL" id="JAQQLI010000030">
    <property type="protein sequence ID" value="MDC7787633.1"/>
    <property type="molecule type" value="Genomic_DNA"/>
</dbReference>
<reference evidence="9" key="2">
    <citation type="submission" date="2023-02" db="EMBL/GenBank/DDBJ databases">
        <authorList>
            <person name="Rayyan A."/>
            <person name="Meyer T."/>
            <person name="Kyndt J.A."/>
        </authorList>
    </citation>
    <scope>NUCLEOTIDE SEQUENCE</scope>
    <source>
        <strain evidence="9">DSM 9987</strain>
    </source>
</reference>
<evidence type="ECO:0000256" key="4">
    <source>
        <dbReference type="ARBA" id="ARBA00022827"/>
    </source>
</evidence>
<protein>
    <submittedName>
        <fullName evidence="9">GMC family oxidoreductase</fullName>
    </submittedName>
</protein>
<comment type="similarity">
    <text evidence="2">Belongs to the GMC oxidoreductase family.</text>
</comment>
<comment type="caution">
    <text evidence="9">The sequence shown here is derived from an EMBL/GenBank/DDBJ whole genome shotgun (WGS) entry which is preliminary data.</text>
</comment>
<dbReference type="InterPro" id="IPR007867">
    <property type="entry name" value="GMC_OxRtase_C"/>
</dbReference>
<dbReference type="Pfam" id="PF05199">
    <property type="entry name" value="GMC_oxred_C"/>
    <property type="match status" value="1"/>
</dbReference>
<name>A0ABT5JD65_RHOTP</name>
<dbReference type="InterPro" id="IPR000172">
    <property type="entry name" value="GMC_OxRdtase_N"/>
</dbReference>
<evidence type="ECO:0000256" key="6">
    <source>
        <dbReference type="SAM" id="MobiDB-lite"/>
    </source>
</evidence>
<dbReference type="Pfam" id="PF00732">
    <property type="entry name" value="GMC_oxred_N"/>
    <property type="match status" value="1"/>
</dbReference>
<feature type="domain" description="Glucose-methanol-choline oxidoreductase N-terminal" evidence="7">
    <location>
        <begin position="261"/>
        <end position="369"/>
    </location>
</feature>
<keyword evidence="5" id="KW-0560">Oxidoreductase</keyword>
<organism evidence="9 10">
    <name type="scientific">Rhodoplanes tepidamans</name>
    <name type="common">Rhodoplanes cryptolactis</name>
    <dbReference type="NCBI Taxonomy" id="200616"/>
    <lineage>
        <taxon>Bacteria</taxon>
        <taxon>Pseudomonadati</taxon>
        <taxon>Pseudomonadota</taxon>
        <taxon>Alphaproteobacteria</taxon>
        <taxon>Hyphomicrobiales</taxon>
        <taxon>Nitrobacteraceae</taxon>
        <taxon>Rhodoplanes</taxon>
    </lineage>
</organism>
<evidence type="ECO:0000256" key="2">
    <source>
        <dbReference type="ARBA" id="ARBA00010790"/>
    </source>
</evidence>
<evidence type="ECO:0000313" key="10">
    <source>
        <dbReference type="Proteomes" id="UP001165652"/>
    </source>
</evidence>
<comment type="cofactor">
    <cofactor evidence="1">
        <name>FAD</name>
        <dbReference type="ChEBI" id="CHEBI:57692"/>
    </cofactor>
</comment>
<reference evidence="9" key="1">
    <citation type="journal article" date="2023" name="Microbiol Resour">
        <title>Genome Sequences of Rhodoplanes serenus and Two Thermotolerant Strains, Rhodoplanes tepidamans and 'Rhodoplanes cryptolactis,' Further Refine the Genus.</title>
        <authorList>
            <person name="Rayyan A.A."/>
            <person name="Kyndt J.A."/>
        </authorList>
    </citation>
    <scope>NUCLEOTIDE SEQUENCE</scope>
    <source>
        <strain evidence="9">DSM 9987</strain>
    </source>
</reference>